<dbReference type="RefSeq" id="WP_277359835.1">
    <property type="nucleotide sequence ID" value="NZ_JAROKN010000093.1"/>
</dbReference>
<name>A0ABT6CZV4_9MICC</name>
<accession>A0ABT6CZV4</accession>
<evidence type="ECO:0000313" key="5">
    <source>
        <dbReference type="Proteomes" id="UP001220456"/>
    </source>
</evidence>
<keyword evidence="2" id="KW-1133">Transmembrane helix</keyword>
<proteinExistence type="predicted"/>
<feature type="compositionally biased region" description="Low complexity" evidence="1">
    <location>
        <begin position="29"/>
        <end position="42"/>
    </location>
</feature>
<feature type="compositionally biased region" description="Low complexity" evidence="1">
    <location>
        <begin position="51"/>
        <end position="76"/>
    </location>
</feature>
<organism evidence="4 5">
    <name type="scientific">Arthrobacter vasquezii</name>
    <dbReference type="NCBI Taxonomy" id="2977629"/>
    <lineage>
        <taxon>Bacteria</taxon>
        <taxon>Bacillati</taxon>
        <taxon>Actinomycetota</taxon>
        <taxon>Actinomycetes</taxon>
        <taxon>Micrococcales</taxon>
        <taxon>Micrococcaceae</taxon>
        <taxon>Arthrobacter</taxon>
    </lineage>
</organism>
<keyword evidence="5" id="KW-1185">Reference proteome</keyword>
<feature type="compositionally biased region" description="Low complexity" evidence="1">
    <location>
        <begin position="83"/>
        <end position="108"/>
    </location>
</feature>
<keyword evidence="2" id="KW-0472">Membrane</keyword>
<evidence type="ECO:0000256" key="1">
    <source>
        <dbReference type="SAM" id="MobiDB-lite"/>
    </source>
</evidence>
<evidence type="ECO:0000256" key="2">
    <source>
        <dbReference type="SAM" id="Phobius"/>
    </source>
</evidence>
<dbReference type="Proteomes" id="UP001220456">
    <property type="component" value="Unassembled WGS sequence"/>
</dbReference>
<dbReference type="Pfam" id="PF13845">
    <property type="entry name" value="Septum_form"/>
    <property type="match status" value="1"/>
</dbReference>
<feature type="non-terminal residue" evidence="4">
    <location>
        <position position="1"/>
    </location>
</feature>
<reference evidence="4 5" key="1">
    <citation type="journal article" date="2023" name="Int. J. Syst. Evol. Microbiol.">
        <title>Arthrobacter vasquezii sp. nov., isolated from a soil sample from Union Glacier, Antarctica.</title>
        <authorList>
            <person name="Valenzuela-Ibaceta F."/>
            <person name="Carrasco V."/>
            <person name="Lagos-Moraga S."/>
            <person name="Dietz-Vargas C."/>
            <person name="Navarro C.A."/>
            <person name="Perez-Donoso J.M."/>
        </authorList>
    </citation>
    <scope>NUCLEOTIDE SEQUENCE [LARGE SCALE GENOMIC DNA]</scope>
    <source>
        <strain evidence="4 5">EH-1B-1</strain>
    </source>
</reference>
<evidence type="ECO:0000313" key="4">
    <source>
        <dbReference type="EMBL" id="MDF9279534.1"/>
    </source>
</evidence>
<protein>
    <submittedName>
        <fullName evidence="4">Septum formation family protein</fullName>
    </submittedName>
</protein>
<sequence>PGGLTSFAASGTEPAWTGPGSDEARWDALFDAGQADASAAAVKADEVTTAAGDPQPTDPTGTGTGAGTETEVAAEPGTEEPEATSASSDSAAPEAPWAQPFASGQPQAPGSPVPPVGGPYGLPPTGGDDPAPTRIRARSAGRSSRGGSRKKLIILGVAGLVVLALLIFAIASIVNALGADTSDAASSASTTPGADGIIAEGISPLELVAGDCIHGFDSTDLSADVTTVTCTTPHNAQLLATTSFPEDSEFPGEAALNASGDDLCNSVAIDENAAAEYAGLTLTQVTPTSGTWADGDRRIDCFVVSDEGNVITDTLLAG</sequence>
<gene>
    <name evidence="4" type="ORF">P4U43_17245</name>
</gene>
<feature type="region of interest" description="Disordered" evidence="1">
    <location>
        <begin position="1"/>
        <end position="145"/>
    </location>
</feature>
<feature type="transmembrane region" description="Helical" evidence="2">
    <location>
        <begin position="152"/>
        <end position="174"/>
    </location>
</feature>
<dbReference type="InterPro" id="IPR026004">
    <property type="entry name" value="Septum_form"/>
</dbReference>
<keyword evidence="2" id="KW-0812">Transmembrane</keyword>
<comment type="caution">
    <text evidence="4">The sequence shown here is derived from an EMBL/GenBank/DDBJ whole genome shotgun (WGS) entry which is preliminary data.</text>
</comment>
<feature type="domain" description="Septum formation-related" evidence="3">
    <location>
        <begin position="209"/>
        <end position="304"/>
    </location>
</feature>
<evidence type="ECO:0000259" key="3">
    <source>
        <dbReference type="Pfam" id="PF13845"/>
    </source>
</evidence>
<dbReference type="EMBL" id="JAROKN010000093">
    <property type="protein sequence ID" value="MDF9279534.1"/>
    <property type="molecule type" value="Genomic_DNA"/>
</dbReference>